<sequence>MLNDTSMKLWMLLQKQKRLCEMQSLFFMTQQAKVRELYLLMLLLMVANAGV</sequence>
<evidence type="ECO:0000313" key="1">
    <source>
        <dbReference type="EMBL" id="CAH0535558.1"/>
    </source>
</evidence>
<reference evidence="1" key="1">
    <citation type="submission" date="2021-11" db="EMBL/GenBank/DDBJ databases">
        <authorList>
            <person name="Rodrigo-Torres L."/>
            <person name="Arahal R. D."/>
            <person name="Lucena T."/>
        </authorList>
    </citation>
    <scope>NUCLEOTIDE SEQUENCE</scope>
    <source>
        <strain evidence="1">CECT 7929</strain>
    </source>
</reference>
<dbReference type="EMBL" id="CAKLDI010000002">
    <property type="protein sequence ID" value="CAH0535558.1"/>
    <property type="molecule type" value="Genomic_DNA"/>
</dbReference>
<keyword evidence="2" id="KW-1185">Reference proteome</keyword>
<accession>A0ABM8ZXS8</accession>
<protein>
    <submittedName>
        <fullName evidence="1">Uncharacterized protein</fullName>
    </submittedName>
</protein>
<name>A0ABM8ZXS8_9VIBR</name>
<gene>
    <name evidence="1" type="ORF">VST7929_03114</name>
</gene>
<proteinExistence type="predicted"/>
<comment type="caution">
    <text evidence="1">The sequence shown here is derived from an EMBL/GenBank/DDBJ whole genome shotgun (WGS) entry which is preliminary data.</text>
</comment>
<dbReference type="Proteomes" id="UP000838672">
    <property type="component" value="Unassembled WGS sequence"/>
</dbReference>
<organism evidence="1 2">
    <name type="scientific">Vibrio stylophorae</name>
    <dbReference type="NCBI Taxonomy" id="659351"/>
    <lineage>
        <taxon>Bacteria</taxon>
        <taxon>Pseudomonadati</taxon>
        <taxon>Pseudomonadota</taxon>
        <taxon>Gammaproteobacteria</taxon>
        <taxon>Vibrionales</taxon>
        <taxon>Vibrionaceae</taxon>
        <taxon>Vibrio</taxon>
    </lineage>
</organism>
<evidence type="ECO:0000313" key="2">
    <source>
        <dbReference type="Proteomes" id="UP000838672"/>
    </source>
</evidence>